<feature type="compositionally biased region" description="Basic and acidic residues" evidence="14">
    <location>
        <begin position="219"/>
        <end position="231"/>
    </location>
</feature>
<feature type="compositionally biased region" description="Basic and acidic residues" evidence="14">
    <location>
        <begin position="62"/>
        <end position="75"/>
    </location>
</feature>
<feature type="compositionally biased region" description="Basic and acidic residues" evidence="14">
    <location>
        <begin position="85"/>
        <end position="94"/>
    </location>
</feature>
<protein>
    <recommendedName>
        <fullName evidence="13">mRNA cap guanine-N(7) methyltransferase</fullName>
        <ecNumber evidence="3">2.1.1.56</ecNumber>
    </recommendedName>
    <alternativeName>
        <fullName evidence="10">mRNA (guanine-N(7))-methyltransferase</fullName>
    </alternativeName>
    <alternativeName>
        <fullName evidence="11">mRNA cap methyltransferase</fullName>
    </alternativeName>
</protein>
<name>A0A0D2F7N3_9EURO</name>
<feature type="region of interest" description="Disordered" evidence="14">
    <location>
        <begin position="520"/>
        <end position="541"/>
    </location>
</feature>
<dbReference type="AlphaFoldDB" id="A0A0D2F7N3"/>
<evidence type="ECO:0000256" key="11">
    <source>
        <dbReference type="ARBA" id="ARBA00033387"/>
    </source>
</evidence>
<comment type="catalytic activity">
    <reaction evidence="12">
        <text>a 5'-end (5'-triphosphoguanosine)-ribonucleoside in mRNA + S-adenosyl-L-methionine = a 5'-end (N(7)-methyl 5'-triphosphoguanosine)-ribonucleoside in mRNA + S-adenosyl-L-homocysteine</text>
        <dbReference type="Rhea" id="RHEA:67008"/>
        <dbReference type="Rhea" id="RHEA-COMP:17166"/>
        <dbReference type="Rhea" id="RHEA-COMP:17167"/>
        <dbReference type="ChEBI" id="CHEBI:57856"/>
        <dbReference type="ChEBI" id="CHEBI:59789"/>
        <dbReference type="ChEBI" id="CHEBI:156461"/>
        <dbReference type="ChEBI" id="CHEBI:167617"/>
        <dbReference type="EC" id="2.1.1.56"/>
    </reaction>
</comment>
<dbReference type="InterPro" id="IPR039753">
    <property type="entry name" value="RG7MT1"/>
</dbReference>
<dbReference type="Proteomes" id="UP000054266">
    <property type="component" value="Unassembled WGS sequence"/>
</dbReference>
<comment type="subcellular location">
    <subcellularLocation>
        <location evidence="2">Nucleus</location>
    </subcellularLocation>
</comment>
<keyword evidence="8" id="KW-0506">mRNA capping</keyword>
<keyword evidence="9" id="KW-0539">Nucleus</keyword>
<accession>A0A0D2F7N3</accession>
<comment type="function">
    <text evidence="1">Responsible for methylating the 5'-cap structure of mRNAs.</text>
</comment>
<dbReference type="EC" id="2.1.1.56" evidence="3"/>
<sequence length="662" mass="75171">MPESTRTPVPPRRRLSSLAYDPARDTFKELPDTLAEDAITEDPEEEHKAGPPLPASPTAAEGTREQARKRGRSESGDGEVNGSFPEKRNTELARSEQNVGQKILEQPRKRRRSESLDGEVKDHGKREDHLMEESRAPTSPLRGELKPPMNAENGEKPKPRTPADLPRIPLKTRREGEVSTSRPAPDAHSRRPDAGARRRQDRRDTPSHRRSRSPPSRRSPADIYRRRSPPRERRRSPSPIRVSPPPEVIRPGGARGRGRNVLAEQQRLAAEREQKQAALLASTNRGVQEVSNQWYNQRPEWVKEKGRDWRKNESQIKGLRSFNNWIKSCLIQKFSPEDKEEEEEAGWGEEAKEPAEQKPLLVLDIGCGKGGDLGKWQLAPQKVGLYVGLDPAETSIKQARDRYEQMRRGRRPIFDGRFFPQDCFGAWIGDVGIIREVGIDPNAGNGQPSRWGGGGFDIVACMFAMHYSFESEEKVRMMLRNVAGSLKKGGRFIGVVPNSDVCSENIQKWFKNKAANNLTSNGDVDGAADKKEEGEADEEGPAWGNSIYKVRFPIDPVRPLQPDGSFRPPFSWKYTYWMTEAVDVPEFVVPWEAFRAIAEQYNLEQRYRKPFLDIWNQEQGNHEMMQLAARMGVVRYEGGDLQLTEEEREAVAFYHAFCFVKV</sequence>
<evidence type="ECO:0000256" key="14">
    <source>
        <dbReference type="SAM" id="MobiDB-lite"/>
    </source>
</evidence>
<evidence type="ECO:0000313" key="17">
    <source>
        <dbReference type="Proteomes" id="UP000054266"/>
    </source>
</evidence>
<evidence type="ECO:0000256" key="6">
    <source>
        <dbReference type="ARBA" id="ARBA00022691"/>
    </source>
</evidence>
<feature type="compositionally biased region" description="Basic and acidic residues" evidence="14">
    <location>
        <begin position="113"/>
        <end position="135"/>
    </location>
</feature>
<dbReference type="PANTHER" id="PTHR12189:SF2">
    <property type="entry name" value="MRNA CAP GUANINE-N7 METHYLTRANSFERASE"/>
    <property type="match status" value="1"/>
</dbReference>
<feature type="compositionally biased region" description="Basic and acidic residues" evidence="14">
    <location>
        <begin position="185"/>
        <end position="207"/>
    </location>
</feature>
<dbReference type="SUPFAM" id="SSF53335">
    <property type="entry name" value="S-adenosyl-L-methionine-dependent methyltransferases"/>
    <property type="match status" value="1"/>
</dbReference>
<dbReference type="EMBL" id="KN846962">
    <property type="protein sequence ID" value="KIW62965.1"/>
    <property type="molecule type" value="Genomic_DNA"/>
</dbReference>
<keyword evidence="4" id="KW-0489">Methyltransferase</keyword>
<dbReference type="Gene3D" id="3.40.50.150">
    <property type="entry name" value="Vaccinia Virus protein VP39"/>
    <property type="match status" value="1"/>
</dbReference>
<evidence type="ECO:0000256" key="9">
    <source>
        <dbReference type="ARBA" id="ARBA00023242"/>
    </source>
</evidence>
<keyword evidence="17" id="KW-1185">Reference proteome</keyword>
<dbReference type="FunFam" id="3.40.50.150:FF:000231">
    <property type="entry name" value="mRNA cap guanine-N7 methyltransferase"/>
    <property type="match status" value="1"/>
</dbReference>
<evidence type="ECO:0000256" key="2">
    <source>
        <dbReference type="ARBA" id="ARBA00004123"/>
    </source>
</evidence>
<evidence type="ECO:0000256" key="8">
    <source>
        <dbReference type="ARBA" id="ARBA00023042"/>
    </source>
</evidence>
<dbReference type="PANTHER" id="PTHR12189">
    <property type="entry name" value="MRNA GUANINE-7- METHYLTRANSFERASE"/>
    <property type="match status" value="1"/>
</dbReference>
<keyword evidence="6" id="KW-0949">S-adenosyl-L-methionine</keyword>
<evidence type="ECO:0000313" key="16">
    <source>
        <dbReference type="EMBL" id="KIW62965.1"/>
    </source>
</evidence>
<dbReference type="HOGENOM" id="CLU_020346_3_0_1"/>
<dbReference type="STRING" id="5601.A0A0D2F7N3"/>
<reference evidence="16 17" key="1">
    <citation type="submission" date="2015-01" db="EMBL/GenBank/DDBJ databases">
        <title>The Genome Sequence of Capronia semiimmersa CBS27337.</title>
        <authorList>
            <consortium name="The Broad Institute Genomics Platform"/>
            <person name="Cuomo C."/>
            <person name="de Hoog S."/>
            <person name="Gorbushina A."/>
            <person name="Stielow B."/>
            <person name="Teixiera M."/>
            <person name="Abouelleil A."/>
            <person name="Chapman S.B."/>
            <person name="Priest M."/>
            <person name="Young S.K."/>
            <person name="Wortman J."/>
            <person name="Nusbaum C."/>
            <person name="Birren B."/>
        </authorList>
    </citation>
    <scope>NUCLEOTIDE SEQUENCE [LARGE SCALE GENOMIC DNA]</scope>
    <source>
        <strain evidence="16 17">CBS 27337</strain>
    </source>
</reference>
<dbReference type="PROSITE" id="PS51562">
    <property type="entry name" value="RNA_CAP0_MT"/>
    <property type="match status" value="1"/>
</dbReference>
<keyword evidence="5" id="KW-0808">Transferase</keyword>
<evidence type="ECO:0000256" key="3">
    <source>
        <dbReference type="ARBA" id="ARBA00011926"/>
    </source>
</evidence>
<evidence type="ECO:0000256" key="7">
    <source>
        <dbReference type="ARBA" id="ARBA00022884"/>
    </source>
</evidence>
<evidence type="ECO:0000256" key="5">
    <source>
        <dbReference type="ARBA" id="ARBA00022679"/>
    </source>
</evidence>
<feature type="region of interest" description="Disordered" evidence="14">
    <location>
        <begin position="1"/>
        <end position="266"/>
    </location>
</feature>
<evidence type="ECO:0000256" key="12">
    <source>
        <dbReference type="ARBA" id="ARBA00044712"/>
    </source>
</evidence>
<keyword evidence="8" id="KW-0507">mRNA processing</keyword>
<dbReference type="InterPro" id="IPR004971">
    <property type="entry name" value="mRNA_G-N7_MeTrfase_dom"/>
</dbReference>
<proteinExistence type="predicted"/>
<organism evidence="16 17">
    <name type="scientific">Phialophora macrospora</name>
    <dbReference type="NCBI Taxonomy" id="1851006"/>
    <lineage>
        <taxon>Eukaryota</taxon>
        <taxon>Fungi</taxon>
        <taxon>Dikarya</taxon>
        <taxon>Ascomycota</taxon>
        <taxon>Pezizomycotina</taxon>
        <taxon>Eurotiomycetes</taxon>
        <taxon>Chaetothyriomycetidae</taxon>
        <taxon>Chaetothyriales</taxon>
        <taxon>Herpotrichiellaceae</taxon>
        <taxon>Phialophora</taxon>
    </lineage>
</organism>
<dbReference type="GO" id="GO:0004482">
    <property type="term" value="F:mRNA 5'-cap (guanine-N7-)-methyltransferase activity"/>
    <property type="evidence" value="ECO:0007669"/>
    <property type="project" value="UniProtKB-EC"/>
</dbReference>
<dbReference type="GO" id="GO:0005634">
    <property type="term" value="C:nucleus"/>
    <property type="evidence" value="ECO:0007669"/>
    <property type="project" value="UniProtKB-SubCell"/>
</dbReference>
<feature type="domain" description="MRNA cap 0 methyltransferase" evidence="15">
    <location>
        <begin position="314"/>
        <end position="662"/>
    </location>
</feature>
<keyword evidence="7" id="KW-0694">RNA-binding</keyword>
<evidence type="ECO:0000256" key="1">
    <source>
        <dbReference type="ARBA" id="ARBA00003378"/>
    </source>
</evidence>
<dbReference type="InterPro" id="IPR029063">
    <property type="entry name" value="SAM-dependent_MTases_sf"/>
</dbReference>
<feature type="compositionally biased region" description="Acidic residues" evidence="14">
    <location>
        <begin position="34"/>
        <end position="44"/>
    </location>
</feature>
<evidence type="ECO:0000256" key="10">
    <source>
        <dbReference type="ARBA" id="ARBA00032772"/>
    </source>
</evidence>
<evidence type="ECO:0000256" key="13">
    <source>
        <dbReference type="ARBA" id="ARBA00049739"/>
    </source>
</evidence>
<evidence type="ECO:0000259" key="15">
    <source>
        <dbReference type="PROSITE" id="PS51562"/>
    </source>
</evidence>
<dbReference type="Pfam" id="PF03291">
    <property type="entry name" value="mRNA_G-N7_MeTrfase"/>
    <property type="match status" value="1"/>
</dbReference>
<gene>
    <name evidence="16" type="ORF">PV04_09849</name>
</gene>
<dbReference type="CDD" id="cd02440">
    <property type="entry name" value="AdoMet_MTases"/>
    <property type="match status" value="1"/>
</dbReference>
<feature type="compositionally biased region" description="Basic and acidic residues" evidence="14">
    <location>
        <begin position="22"/>
        <end position="31"/>
    </location>
</feature>
<evidence type="ECO:0000256" key="4">
    <source>
        <dbReference type="ARBA" id="ARBA00022603"/>
    </source>
</evidence>
<dbReference type="GO" id="GO:0003723">
    <property type="term" value="F:RNA binding"/>
    <property type="evidence" value="ECO:0007669"/>
    <property type="project" value="UniProtKB-KW"/>
</dbReference>